<proteinExistence type="predicted"/>
<dbReference type="EMBL" id="QGKX02001347">
    <property type="protein sequence ID" value="KAF3524537.1"/>
    <property type="molecule type" value="Genomic_DNA"/>
</dbReference>
<evidence type="ECO:0000313" key="1">
    <source>
        <dbReference type="EMBL" id="KAF3524537.1"/>
    </source>
</evidence>
<sequence>MRSSSCGVEPFSLLAHHQDIIRVPLVRAITEWSIQITRKRDGFIEVAVVMMKKKESLWVLSDGANDDCDFVS</sequence>
<protein>
    <submittedName>
        <fullName evidence="1">Uncharacterized protein</fullName>
    </submittedName>
</protein>
<comment type="caution">
    <text evidence="1">The sequence shown here is derived from an EMBL/GenBank/DDBJ whole genome shotgun (WGS) entry which is preliminary data.</text>
</comment>
<organism evidence="1 2">
    <name type="scientific">Brassica cretica</name>
    <name type="common">Mustard</name>
    <dbReference type="NCBI Taxonomy" id="69181"/>
    <lineage>
        <taxon>Eukaryota</taxon>
        <taxon>Viridiplantae</taxon>
        <taxon>Streptophyta</taxon>
        <taxon>Embryophyta</taxon>
        <taxon>Tracheophyta</taxon>
        <taxon>Spermatophyta</taxon>
        <taxon>Magnoliopsida</taxon>
        <taxon>eudicotyledons</taxon>
        <taxon>Gunneridae</taxon>
        <taxon>Pentapetalae</taxon>
        <taxon>rosids</taxon>
        <taxon>malvids</taxon>
        <taxon>Brassicales</taxon>
        <taxon>Brassicaceae</taxon>
        <taxon>Brassiceae</taxon>
        <taxon>Brassica</taxon>
    </lineage>
</organism>
<reference evidence="1" key="1">
    <citation type="submission" date="2019-12" db="EMBL/GenBank/DDBJ databases">
        <title>Genome sequencing and annotation of Brassica cretica.</title>
        <authorList>
            <person name="Studholme D.J."/>
            <person name="Sarris P."/>
        </authorList>
    </citation>
    <scope>NUCLEOTIDE SEQUENCE</scope>
    <source>
        <strain evidence="1">PFS-109/04</strain>
        <tissue evidence="1">Leaf</tissue>
    </source>
</reference>
<dbReference type="AlphaFoldDB" id="A0A8S9PP32"/>
<dbReference type="Proteomes" id="UP000712600">
    <property type="component" value="Unassembled WGS sequence"/>
</dbReference>
<evidence type="ECO:0000313" key="2">
    <source>
        <dbReference type="Proteomes" id="UP000712600"/>
    </source>
</evidence>
<name>A0A8S9PP32_BRACR</name>
<gene>
    <name evidence="1" type="ORF">F2Q69_00046851</name>
</gene>
<accession>A0A8S9PP32</accession>